<organism evidence="3 4">
    <name type="scientific">Siphonobacter aquaeclarae</name>
    <dbReference type="NCBI Taxonomy" id="563176"/>
    <lineage>
        <taxon>Bacteria</taxon>
        <taxon>Pseudomonadati</taxon>
        <taxon>Bacteroidota</taxon>
        <taxon>Cytophagia</taxon>
        <taxon>Cytophagales</taxon>
        <taxon>Cytophagaceae</taxon>
        <taxon>Siphonobacter</taxon>
    </lineage>
</organism>
<dbReference type="OrthoDB" id="9801052at2"/>
<dbReference type="RefSeq" id="WP_093202560.1">
    <property type="nucleotide sequence ID" value="NZ_FNGS01000004.1"/>
</dbReference>
<proteinExistence type="predicted"/>
<dbReference type="PANTHER" id="PTHR21666">
    <property type="entry name" value="PEPTIDASE-RELATED"/>
    <property type="match status" value="1"/>
</dbReference>
<dbReference type="GO" id="GO:0004222">
    <property type="term" value="F:metalloendopeptidase activity"/>
    <property type="evidence" value="ECO:0007669"/>
    <property type="project" value="TreeGrafter"/>
</dbReference>
<dbReference type="PANTHER" id="PTHR21666:SF289">
    <property type="entry name" value="L-ALA--D-GLU ENDOPEPTIDASE"/>
    <property type="match status" value="1"/>
</dbReference>
<protein>
    <submittedName>
        <fullName evidence="3">Peptidase family M23</fullName>
    </submittedName>
</protein>
<reference evidence="3 4" key="1">
    <citation type="submission" date="2016-10" db="EMBL/GenBank/DDBJ databases">
        <authorList>
            <person name="de Groot N.N."/>
        </authorList>
    </citation>
    <scope>NUCLEOTIDE SEQUENCE [LARGE SCALE GENOMIC DNA]</scope>
    <source>
        <strain evidence="3 4">DSM 21668</strain>
    </source>
</reference>
<dbReference type="InterPro" id="IPR011055">
    <property type="entry name" value="Dup_hybrid_motif"/>
</dbReference>
<feature type="domain" description="M23ase beta-sheet core" evidence="2">
    <location>
        <begin position="93"/>
        <end position="191"/>
    </location>
</feature>
<dbReference type="Proteomes" id="UP000198901">
    <property type="component" value="Unassembled WGS sequence"/>
</dbReference>
<dbReference type="Pfam" id="PF01551">
    <property type="entry name" value="Peptidase_M23"/>
    <property type="match status" value="1"/>
</dbReference>
<accession>A0A1G9QCE1</accession>
<dbReference type="AlphaFoldDB" id="A0A1G9QCE1"/>
<dbReference type="STRING" id="563176.SAMN04488090_2565"/>
<dbReference type="CDD" id="cd12797">
    <property type="entry name" value="M23_peptidase"/>
    <property type="match status" value="1"/>
</dbReference>
<sequence>MKPNDATAKGQIFFAPVVPFDWTKDWWVILDFTAENQELTKLDLPDTASFSNYVFAVLRDAGAVCGVGGYNEHRILYRRSLHFNAADQEPREIHLGIDIWAEAGTPVSPPLDGTIHSFQDNARFGDYGPTIILEHRLNDETFYTLYGHLSRTSLIGKKAGQVIPAGEVFAEFGTFPENGDWPPHLHFQVIRDLQGYSGDYPGVCALSRREEFLANCPDPNRFLGIPGL</sequence>
<evidence type="ECO:0000313" key="4">
    <source>
        <dbReference type="Proteomes" id="UP000198901"/>
    </source>
</evidence>
<name>A0A1G9QCE1_9BACT</name>
<gene>
    <name evidence="3" type="ORF">SAMN04488090_2565</name>
</gene>
<dbReference type="SUPFAM" id="SSF51261">
    <property type="entry name" value="Duplicated hybrid motif"/>
    <property type="match status" value="1"/>
</dbReference>
<keyword evidence="1" id="KW-0732">Signal</keyword>
<dbReference type="Gene3D" id="2.70.70.10">
    <property type="entry name" value="Glucose Permease (Domain IIA)"/>
    <property type="match status" value="1"/>
</dbReference>
<dbReference type="EMBL" id="FNGS01000004">
    <property type="protein sequence ID" value="SDM08613.1"/>
    <property type="molecule type" value="Genomic_DNA"/>
</dbReference>
<evidence type="ECO:0000259" key="2">
    <source>
        <dbReference type="Pfam" id="PF01551"/>
    </source>
</evidence>
<dbReference type="InterPro" id="IPR016047">
    <property type="entry name" value="M23ase_b-sheet_dom"/>
</dbReference>
<evidence type="ECO:0000256" key="1">
    <source>
        <dbReference type="ARBA" id="ARBA00022729"/>
    </source>
</evidence>
<evidence type="ECO:0000313" key="3">
    <source>
        <dbReference type="EMBL" id="SDM08613.1"/>
    </source>
</evidence>
<dbReference type="InterPro" id="IPR050570">
    <property type="entry name" value="Cell_wall_metabolism_enzyme"/>
</dbReference>
<keyword evidence="4" id="KW-1185">Reference proteome</keyword>